<evidence type="ECO:0000313" key="2">
    <source>
        <dbReference type="Proteomes" id="UP000814128"/>
    </source>
</evidence>
<reference evidence="1" key="1">
    <citation type="submission" date="2021-02" db="EMBL/GenBank/DDBJ databases">
        <authorList>
            <consortium name="DOE Joint Genome Institute"/>
            <person name="Ahrendt S."/>
            <person name="Looney B.P."/>
            <person name="Miyauchi S."/>
            <person name="Morin E."/>
            <person name="Drula E."/>
            <person name="Courty P.E."/>
            <person name="Chicoki N."/>
            <person name="Fauchery L."/>
            <person name="Kohler A."/>
            <person name="Kuo A."/>
            <person name="Labutti K."/>
            <person name="Pangilinan J."/>
            <person name="Lipzen A."/>
            <person name="Riley R."/>
            <person name="Andreopoulos W."/>
            <person name="He G."/>
            <person name="Johnson J."/>
            <person name="Barry K.W."/>
            <person name="Grigoriev I.V."/>
            <person name="Nagy L."/>
            <person name="Hibbett D."/>
            <person name="Henrissat B."/>
            <person name="Matheny P.B."/>
            <person name="Labbe J."/>
            <person name="Martin F."/>
        </authorList>
    </citation>
    <scope>NUCLEOTIDE SEQUENCE</scope>
    <source>
        <strain evidence="1">EC-137</strain>
    </source>
</reference>
<organism evidence="1 2">
    <name type="scientific">Vararia minispora EC-137</name>
    <dbReference type="NCBI Taxonomy" id="1314806"/>
    <lineage>
        <taxon>Eukaryota</taxon>
        <taxon>Fungi</taxon>
        <taxon>Dikarya</taxon>
        <taxon>Basidiomycota</taxon>
        <taxon>Agaricomycotina</taxon>
        <taxon>Agaricomycetes</taxon>
        <taxon>Russulales</taxon>
        <taxon>Lachnocladiaceae</taxon>
        <taxon>Vararia</taxon>
    </lineage>
</organism>
<reference evidence="1" key="2">
    <citation type="journal article" date="2022" name="New Phytol.">
        <title>Evolutionary transition to the ectomycorrhizal habit in the genomes of a hyperdiverse lineage of mushroom-forming fungi.</title>
        <authorList>
            <person name="Looney B."/>
            <person name="Miyauchi S."/>
            <person name="Morin E."/>
            <person name="Drula E."/>
            <person name="Courty P.E."/>
            <person name="Kohler A."/>
            <person name="Kuo A."/>
            <person name="LaButti K."/>
            <person name="Pangilinan J."/>
            <person name="Lipzen A."/>
            <person name="Riley R."/>
            <person name="Andreopoulos W."/>
            <person name="He G."/>
            <person name="Johnson J."/>
            <person name="Nolan M."/>
            <person name="Tritt A."/>
            <person name="Barry K.W."/>
            <person name="Grigoriev I.V."/>
            <person name="Nagy L.G."/>
            <person name="Hibbett D."/>
            <person name="Henrissat B."/>
            <person name="Matheny P.B."/>
            <person name="Labbe J."/>
            <person name="Martin F.M."/>
        </authorList>
    </citation>
    <scope>NUCLEOTIDE SEQUENCE</scope>
    <source>
        <strain evidence="1">EC-137</strain>
    </source>
</reference>
<name>A0ACB8Q556_9AGAM</name>
<proteinExistence type="predicted"/>
<evidence type="ECO:0000313" key="1">
    <source>
        <dbReference type="EMBL" id="KAI0026752.1"/>
    </source>
</evidence>
<keyword evidence="2" id="KW-1185">Reference proteome</keyword>
<comment type="caution">
    <text evidence="1">The sequence shown here is derived from an EMBL/GenBank/DDBJ whole genome shotgun (WGS) entry which is preliminary data.</text>
</comment>
<protein>
    <submittedName>
        <fullName evidence="1">Uncharacterized protein</fullName>
    </submittedName>
</protein>
<accession>A0ACB8Q556</accession>
<dbReference type="Proteomes" id="UP000814128">
    <property type="component" value="Unassembled WGS sequence"/>
</dbReference>
<gene>
    <name evidence="1" type="ORF">K488DRAFT_75107</name>
</gene>
<sequence>MSTINTAQRPLSNIIFPENILTHISLADVGAHRFAVLAGYETGVVDKGTSAPRGAQLWVREGTSSPSSPNQCVAFVYWLRKVLNRENHGVLEQALRNDIPIDVSPSPSPPSSLSFRRLRPPSPSLRTETPSNKSFVSNPEPRRFVPRRPATAAPQATAVGNAPPTSSPATSCPSSHPNRAGSGIPRPLPTTPTATPPMLRQGAAGLYIPNDWVPTEFTPPFGADRLWCPAYLPPDSDGRVGLGRVGIHSWYIVWDGLRPGIFNSWQACKESNGENNSAFLCKGHGVYEDALAHWWVKWNKGKSAGGLLFRSRASEQDLVGAACRRREYFELSQNVVGMYARHLPRHVLLNPSPDGLTRRHVGLDGRQRPNVTSFLPRACSDIKKGLTAAERKRRSRFVHRYRRSKLGKGQKEEIAQQRKAMLSETGRPASNPFAQSQWHGPDPLVLPDDLRADRRFRSGLISAVFRAERATNNLASSAESSSCLKHPKKPLDVFLAARRKAENNARTYVRQPLSNPNAHAREVHKHHHRIAGINQELSLWLQGRDAVEAERRARRLILLGHRVNLTTFRAFWDESTFTHINEVDDFWEKSLLYPDGRWPGFVWPYWPKAKAPSREPS</sequence>
<dbReference type="EMBL" id="MU274218">
    <property type="protein sequence ID" value="KAI0026752.1"/>
    <property type="molecule type" value="Genomic_DNA"/>
</dbReference>